<protein>
    <submittedName>
        <fullName evidence="2">Uncharacterized protein</fullName>
    </submittedName>
</protein>
<dbReference type="EMBL" id="BMVB01000019">
    <property type="protein sequence ID" value="GHC64375.1"/>
    <property type="molecule type" value="Genomic_DNA"/>
</dbReference>
<dbReference type="AlphaFoldDB" id="A0A918TYA3"/>
<evidence type="ECO:0000313" key="2">
    <source>
        <dbReference type="EMBL" id="GHC64375.1"/>
    </source>
</evidence>
<dbReference type="Proteomes" id="UP000646244">
    <property type="component" value="Unassembled WGS sequence"/>
</dbReference>
<keyword evidence="1" id="KW-1133">Transmembrane helix</keyword>
<proteinExistence type="predicted"/>
<comment type="caution">
    <text evidence="2">The sequence shown here is derived from an EMBL/GenBank/DDBJ whole genome shotgun (WGS) entry which is preliminary data.</text>
</comment>
<reference evidence="2" key="1">
    <citation type="journal article" date="2014" name="Int. J. Syst. Evol. Microbiol.">
        <title>Complete genome sequence of Corynebacterium casei LMG S-19264T (=DSM 44701T), isolated from a smear-ripened cheese.</title>
        <authorList>
            <consortium name="US DOE Joint Genome Institute (JGI-PGF)"/>
            <person name="Walter F."/>
            <person name="Albersmeier A."/>
            <person name="Kalinowski J."/>
            <person name="Ruckert C."/>
        </authorList>
    </citation>
    <scope>NUCLEOTIDE SEQUENCE</scope>
    <source>
        <strain evidence="2">JCM 4633</strain>
    </source>
</reference>
<accession>A0A918TYA3</accession>
<feature type="transmembrane region" description="Helical" evidence="1">
    <location>
        <begin position="23"/>
        <end position="42"/>
    </location>
</feature>
<reference evidence="2" key="2">
    <citation type="submission" date="2020-09" db="EMBL/GenBank/DDBJ databases">
        <authorList>
            <person name="Sun Q."/>
            <person name="Ohkuma M."/>
        </authorList>
    </citation>
    <scope>NUCLEOTIDE SEQUENCE</scope>
    <source>
        <strain evidence="2">JCM 4633</strain>
    </source>
</reference>
<evidence type="ECO:0000313" key="3">
    <source>
        <dbReference type="Proteomes" id="UP000646244"/>
    </source>
</evidence>
<keyword evidence="1" id="KW-0472">Membrane</keyword>
<dbReference type="RefSeq" id="WP_268249633.1">
    <property type="nucleotide sequence ID" value="NZ_BMVB01000019.1"/>
</dbReference>
<gene>
    <name evidence="2" type="ORF">GCM10010507_47130</name>
</gene>
<name>A0A918TYA3_STRCJ</name>
<keyword evidence="1" id="KW-0812">Transmembrane</keyword>
<sequence length="44" mass="5128">MPRHRKPKTPVDWDRARRWAKTVTLWVDLFLALAALLVILTGKS</sequence>
<evidence type="ECO:0000256" key="1">
    <source>
        <dbReference type="SAM" id="Phobius"/>
    </source>
</evidence>
<organism evidence="2 3">
    <name type="scientific">Streptomyces cinnamoneus</name>
    <name type="common">Streptoverticillium cinnamoneum</name>
    <dbReference type="NCBI Taxonomy" id="53446"/>
    <lineage>
        <taxon>Bacteria</taxon>
        <taxon>Bacillati</taxon>
        <taxon>Actinomycetota</taxon>
        <taxon>Actinomycetes</taxon>
        <taxon>Kitasatosporales</taxon>
        <taxon>Streptomycetaceae</taxon>
        <taxon>Streptomyces</taxon>
        <taxon>Streptomyces cinnamoneus group</taxon>
    </lineage>
</organism>